<dbReference type="RefSeq" id="WP_188121532.1">
    <property type="nucleotide sequence ID" value="NZ_BOMP01000214.1"/>
</dbReference>
<evidence type="ECO:0000313" key="1">
    <source>
        <dbReference type="EMBL" id="MBB4749167.1"/>
    </source>
</evidence>
<accession>A0A7W7HFH5</accession>
<comment type="caution">
    <text evidence="1">The sequence shown here is derived from an EMBL/GenBank/DDBJ whole genome shotgun (WGS) entry which is preliminary data.</text>
</comment>
<dbReference type="AlphaFoldDB" id="A0A7W7HFH5"/>
<reference evidence="1 2" key="1">
    <citation type="submission" date="2020-08" db="EMBL/GenBank/DDBJ databases">
        <title>Sequencing the genomes of 1000 actinobacteria strains.</title>
        <authorList>
            <person name="Klenk H.-P."/>
        </authorList>
    </citation>
    <scope>NUCLEOTIDE SEQUENCE [LARGE SCALE GENOMIC DNA]</scope>
    <source>
        <strain evidence="1 2">DSM 43150</strain>
    </source>
</reference>
<evidence type="ECO:0000313" key="2">
    <source>
        <dbReference type="Proteomes" id="UP000590511"/>
    </source>
</evidence>
<proteinExistence type="predicted"/>
<dbReference type="Pfam" id="PF19474">
    <property type="entry name" value="DUF6011"/>
    <property type="match status" value="1"/>
</dbReference>
<sequence>MSRRCRVCARKLRDPLARARGVGPTCARRLGLTQSRRCTTLLAASTRTVPAGLVDGQLELFDLAVAGGLG</sequence>
<dbReference type="Proteomes" id="UP000590511">
    <property type="component" value="Unassembled WGS sequence"/>
</dbReference>
<gene>
    <name evidence="1" type="ORF">BJ964_003328</name>
</gene>
<protein>
    <submittedName>
        <fullName evidence="1">Uncharacterized protein</fullName>
    </submittedName>
</protein>
<dbReference type="InterPro" id="IPR046053">
    <property type="entry name" value="DUF6011"/>
</dbReference>
<name>A0A7W7HFH5_9ACTN</name>
<organism evidence="1 2">
    <name type="scientific">Actinoplanes lobatus</name>
    <dbReference type="NCBI Taxonomy" id="113568"/>
    <lineage>
        <taxon>Bacteria</taxon>
        <taxon>Bacillati</taxon>
        <taxon>Actinomycetota</taxon>
        <taxon>Actinomycetes</taxon>
        <taxon>Micromonosporales</taxon>
        <taxon>Micromonosporaceae</taxon>
        <taxon>Actinoplanes</taxon>
    </lineage>
</organism>
<dbReference type="EMBL" id="JACHNC010000001">
    <property type="protein sequence ID" value="MBB4749167.1"/>
    <property type="molecule type" value="Genomic_DNA"/>
</dbReference>